<evidence type="ECO:0000256" key="3">
    <source>
        <dbReference type="ARBA" id="ARBA00022989"/>
    </source>
</evidence>
<feature type="non-terminal residue" evidence="6">
    <location>
        <position position="97"/>
    </location>
</feature>
<keyword evidence="5" id="KW-0143">Chaperone</keyword>
<evidence type="ECO:0000256" key="5">
    <source>
        <dbReference type="ARBA" id="ARBA00023186"/>
    </source>
</evidence>
<accession>A0AAN5I346</accession>
<keyword evidence="4" id="KW-0472">Membrane</keyword>
<name>A0AAN5I346_9BILA</name>
<protein>
    <submittedName>
        <fullName evidence="6">Uncharacterized protein</fullName>
    </submittedName>
</protein>
<dbReference type="EMBL" id="BTRK01000004">
    <property type="protein sequence ID" value="GMR50233.1"/>
    <property type="molecule type" value="Genomic_DNA"/>
</dbReference>
<evidence type="ECO:0000256" key="1">
    <source>
        <dbReference type="ARBA" id="ARBA00004370"/>
    </source>
</evidence>
<dbReference type="GO" id="GO:0005789">
    <property type="term" value="C:endoplasmic reticulum membrane"/>
    <property type="evidence" value="ECO:0007669"/>
    <property type="project" value="TreeGrafter"/>
</dbReference>
<dbReference type="InterPro" id="IPR044632">
    <property type="entry name" value="DNAJC25-like"/>
</dbReference>
<evidence type="ECO:0000313" key="7">
    <source>
        <dbReference type="Proteomes" id="UP001328107"/>
    </source>
</evidence>
<feature type="non-terminal residue" evidence="6">
    <location>
        <position position="1"/>
    </location>
</feature>
<dbReference type="PANTHER" id="PTHR44176">
    <property type="entry name" value="DNAJ HOMOLOG SUBFAMILY C MEMBER 25"/>
    <property type="match status" value="1"/>
</dbReference>
<evidence type="ECO:0000256" key="2">
    <source>
        <dbReference type="ARBA" id="ARBA00022692"/>
    </source>
</evidence>
<reference evidence="7" key="1">
    <citation type="submission" date="2022-10" db="EMBL/GenBank/DDBJ databases">
        <title>Genome assembly of Pristionchus species.</title>
        <authorList>
            <person name="Yoshida K."/>
            <person name="Sommer R.J."/>
        </authorList>
    </citation>
    <scope>NUCLEOTIDE SEQUENCE [LARGE SCALE GENOMIC DNA]</scope>
    <source>
        <strain evidence="7">RS5460</strain>
    </source>
</reference>
<evidence type="ECO:0000256" key="4">
    <source>
        <dbReference type="ARBA" id="ARBA00023136"/>
    </source>
</evidence>
<dbReference type="PANTHER" id="PTHR44176:SF1">
    <property type="entry name" value="DNAJ HOMOLOG SUBFAMILY C MEMBER 25"/>
    <property type="match status" value="1"/>
</dbReference>
<keyword evidence="3" id="KW-1133">Transmembrane helix</keyword>
<proteinExistence type="predicted"/>
<keyword evidence="2" id="KW-0812">Transmembrane</keyword>
<evidence type="ECO:0000313" key="6">
    <source>
        <dbReference type="EMBL" id="GMR50233.1"/>
    </source>
</evidence>
<organism evidence="6 7">
    <name type="scientific">Pristionchus mayeri</name>
    <dbReference type="NCBI Taxonomy" id="1317129"/>
    <lineage>
        <taxon>Eukaryota</taxon>
        <taxon>Metazoa</taxon>
        <taxon>Ecdysozoa</taxon>
        <taxon>Nematoda</taxon>
        <taxon>Chromadorea</taxon>
        <taxon>Rhabditida</taxon>
        <taxon>Rhabditina</taxon>
        <taxon>Diplogasteromorpha</taxon>
        <taxon>Diplogasteroidea</taxon>
        <taxon>Neodiplogasteridae</taxon>
        <taxon>Pristionchus</taxon>
    </lineage>
</organism>
<gene>
    <name evidence="6" type="ORF">PMAYCL1PPCAC_20428</name>
</gene>
<dbReference type="GO" id="GO:0006457">
    <property type="term" value="P:protein folding"/>
    <property type="evidence" value="ECO:0007669"/>
    <property type="project" value="InterPro"/>
</dbReference>
<comment type="subcellular location">
    <subcellularLocation>
        <location evidence="1">Membrane</location>
    </subcellularLocation>
</comment>
<dbReference type="Proteomes" id="UP001328107">
    <property type="component" value="Unassembled WGS sequence"/>
</dbReference>
<dbReference type="AlphaFoldDB" id="A0AAN5I346"/>
<comment type="caution">
    <text evidence="6">The sequence shown here is derived from an EMBL/GenBank/DDBJ whole genome shotgun (WGS) entry which is preliminary data.</text>
</comment>
<keyword evidence="7" id="KW-1185">Reference proteome</keyword>
<sequence length="97" mass="11477">EFSLQGKLKKVRGRDNEAIIKSIIEDSTNIFRGGYSKPDPLSLLIVQSLINNRLIFDIYSSQAQWFLKYTIRKEEYDDEAKLYIVRKWMKLNQGQFD</sequence>